<name>A0A0F9IHG7_9ZZZZ</name>
<organism evidence="1">
    <name type="scientific">marine sediment metagenome</name>
    <dbReference type="NCBI Taxonomy" id="412755"/>
    <lineage>
        <taxon>unclassified sequences</taxon>
        <taxon>metagenomes</taxon>
        <taxon>ecological metagenomes</taxon>
    </lineage>
</organism>
<evidence type="ECO:0008006" key="2">
    <source>
        <dbReference type="Google" id="ProtNLM"/>
    </source>
</evidence>
<sequence length="228" mass="26690">MKALIAISVSRDWVETEFLQQIGTWHLPTGWQVKLGWFRQFTAQERHNVSIGEAKYNYDRILFMDTDQIYPPEYVEKMLAHDEPVVTALNVSRYYPYDFTIYNFDGENDQNGVIVPIYKTMKPPDDQRIFECDMTGTGSLMVDPKILDRLELPYFKDVLDEEGARRLIPDDFYFCWNLHKAGVKITVDQGIIVKHLAKIVASPYNTVDLRRAWEKVNSGHGYWKDGRR</sequence>
<dbReference type="Gene3D" id="3.90.550.10">
    <property type="entry name" value="Spore Coat Polysaccharide Biosynthesis Protein SpsA, Chain A"/>
    <property type="match status" value="1"/>
</dbReference>
<comment type="caution">
    <text evidence="1">The sequence shown here is derived from an EMBL/GenBank/DDBJ whole genome shotgun (WGS) entry which is preliminary data.</text>
</comment>
<proteinExistence type="predicted"/>
<dbReference type="AlphaFoldDB" id="A0A0F9IHG7"/>
<protein>
    <recommendedName>
        <fullName evidence="2">Glycosyltransferase 2-like domain-containing protein</fullName>
    </recommendedName>
</protein>
<dbReference type="SUPFAM" id="SSF53448">
    <property type="entry name" value="Nucleotide-diphospho-sugar transferases"/>
    <property type="match status" value="1"/>
</dbReference>
<dbReference type="InterPro" id="IPR029044">
    <property type="entry name" value="Nucleotide-diphossugar_trans"/>
</dbReference>
<gene>
    <name evidence="1" type="ORF">LCGC14_1578980</name>
</gene>
<accession>A0A0F9IHG7</accession>
<reference evidence="1" key="1">
    <citation type="journal article" date="2015" name="Nature">
        <title>Complex archaea that bridge the gap between prokaryotes and eukaryotes.</title>
        <authorList>
            <person name="Spang A."/>
            <person name="Saw J.H."/>
            <person name="Jorgensen S.L."/>
            <person name="Zaremba-Niedzwiedzka K."/>
            <person name="Martijn J."/>
            <person name="Lind A.E."/>
            <person name="van Eijk R."/>
            <person name="Schleper C."/>
            <person name="Guy L."/>
            <person name="Ettema T.J."/>
        </authorList>
    </citation>
    <scope>NUCLEOTIDE SEQUENCE</scope>
</reference>
<dbReference type="EMBL" id="LAZR01012403">
    <property type="protein sequence ID" value="KKM27016.1"/>
    <property type="molecule type" value="Genomic_DNA"/>
</dbReference>
<evidence type="ECO:0000313" key="1">
    <source>
        <dbReference type="EMBL" id="KKM27016.1"/>
    </source>
</evidence>